<reference evidence="4" key="1">
    <citation type="submission" date="2022-11" db="EMBL/GenBank/DDBJ databases">
        <title>Centuries of genome instability and evolution in soft-shell clam transmissible cancer (bioRxiv).</title>
        <authorList>
            <person name="Hart S.F.M."/>
            <person name="Yonemitsu M.A."/>
            <person name="Giersch R.M."/>
            <person name="Beal B.F."/>
            <person name="Arriagada G."/>
            <person name="Davis B.W."/>
            <person name="Ostrander E.A."/>
            <person name="Goff S.P."/>
            <person name="Metzger M.J."/>
        </authorList>
    </citation>
    <scope>NUCLEOTIDE SEQUENCE</scope>
    <source>
        <strain evidence="4">MELC-2E11</strain>
        <tissue evidence="4">Siphon/mantle</tissue>
    </source>
</reference>
<gene>
    <name evidence="4" type="ORF">MAR_027912</name>
</gene>
<organism evidence="4 5">
    <name type="scientific">Mya arenaria</name>
    <name type="common">Soft-shell clam</name>
    <dbReference type="NCBI Taxonomy" id="6604"/>
    <lineage>
        <taxon>Eukaryota</taxon>
        <taxon>Metazoa</taxon>
        <taxon>Spiralia</taxon>
        <taxon>Lophotrochozoa</taxon>
        <taxon>Mollusca</taxon>
        <taxon>Bivalvia</taxon>
        <taxon>Autobranchia</taxon>
        <taxon>Heteroconchia</taxon>
        <taxon>Euheterodonta</taxon>
        <taxon>Imparidentia</taxon>
        <taxon>Neoheterodontei</taxon>
        <taxon>Myida</taxon>
        <taxon>Myoidea</taxon>
        <taxon>Myidae</taxon>
        <taxon>Mya</taxon>
    </lineage>
</organism>
<proteinExistence type="predicted"/>
<keyword evidence="5" id="KW-1185">Reference proteome</keyword>
<name>A0ABY7DER3_MYAAR</name>
<sequence>MAAPRRLRMALLEHELAQVRFQYNLVLAAILEAAERERQRARRRERRWWVREFILRRPLFGQYETLMKELETEHAADFKAFLRMEPQMYYELLNRVGPRITKNDAFPLRQYMLKPYPHRHLARDERFFNYRCSRARRVVENAFGILANRFRRLLTTLEMRPSTVTKTVMACMTLHNLMRTRHPNIQNADLDREDEQGQFIAGAWRDQAVLEDVQAAGNGPYIYTSRDIRPGYGRVPVEFRPSIGRCPLHRSATGTILSKALSNIGRSSVGVRPMHGTPADTRPCTGRRVFRCGYDGAAMRELGESPVKFSSEVKISPSCHRCGFKQQTPRMSGRCLAGVRIPIEIWQQFLSYLPIESEATSTTNKQLFKDGLEFTTPHPKLLTADKKYKHNQLPIIQIK</sequence>
<evidence type="ECO:0000256" key="1">
    <source>
        <dbReference type="ARBA" id="ARBA00001968"/>
    </source>
</evidence>
<comment type="cofactor">
    <cofactor evidence="1">
        <name>a divalent metal cation</name>
        <dbReference type="ChEBI" id="CHEBI:60240"/>
    </cofactor>
</comment>
<evidence type="ECO:0000259" key="3">
    <source>
        <dbReference type="Pfam" id="PF13359"/>
    </source>
</evidence>
<dbReference type="InterPro" id="IPR027806">
    <property type="entry name" value="HARBI1_dom"/>
</dbReference>
<protein>
    <recommendedName>
        <fullName evidence="3">DDE Tnp4 domain-containing protein</fullName>
    </recommendedName>
</protein>
<accession>A0ABY7DER3</accession>
<evidence type="ECO:0000256" key="2">
    <source>
        <dbReference type="ARBA" id="ARBA00022723"/>
    </source>
</evidence>
<dbReference type="Pfam" id="PF13359">
    <property type="entry name" value="DDE_Tnp_4"/>
    <property type="match status" value="1"/>
</dbReference>
<dbReference type="Proteomes" id="UP001164746">
    <property type="component" value="Chromosome 2"/>
</dbReference>
<feature type="domain" description="DDE Tnp4" evidence="3">
    <location>
        <begin position="100"/>
        <end position="176"/>
    </location>
</feature>
<keyword evidence="2" id="KW-0479">Metal-binding</keyword>
<evidence type="ECO:0000313" key="4">
    <source>
        <dbReference type="EMBL" id="WAQ95222.1"/>
    </source>
</evidence>
<dbReference type="EMBL" id="CP111013">
    <property type="protein sequence ID" value="WAQ95222.1"/>
    <property type="molecule type" value="Genomic_DNA"/>
</dbReference>
<evidence type="ECO:0000313" key="5">
    <source>
        <dbReference type="Proteomes" id="UP001164746"/>
    </source>
</evidence>